<evidence type="ECO:0000256" key="3">
    <source>
        <dbReference type="ARBA" id="ARBA00022723"/>
    </source>
</evidence>
<evidence type="ECO:0000259" key="7">
    <source>
        <dbReference type="Pfam" id="PF12890"/>
    </source>
</evidence>
<reference evidence="8 9" key="1">
    <citation type="submission" date="2018-08" db="EMBL/GenBank/DDBJ databases">
        <title>Meiothermus terrae DSM 26712 genome sequencing project.</title>
        <authorList>
            <person name="Da Costa M.S."/>
            <person name="Albuquerque L."/>
            <person name="Raposo P."/>
            <person name="Froufe H.J.C."/>
            <person name="Barroso C.S."/>
            <person name="Egas C."/>
        </authorList>
    </citation>
    <scope>NUCLEOTIDE SEQUENCE [LARGE SCALE GENOMIC DNA]</scope>
    <source>
        <strain evidence="8 9">DSM 26712</strain>
    </source>
</reference>
<protein>
    <recommendedName>
        <fullName evidence="6">Dihydroorotase</fullName>
        <shortName evidence="6">DHOase</shortName>
        <ecNumber evidence="6">3.5.2.3</ecNumber>
    </recommendedName>
</protein>
<feature type="binding site" evidence="6">
    <location>
        <begin position="330"/>
        <end position="331"/>
    </location>
    <ligand>
        <name>substrate</name>
    </ligand>
</feature>
<dbReference type="InterPro" id="IPR011059">
    <property type="entry name" value="Metal-dep_hydrolase_composite"/>
</dbReference>
<dbReference type="GO" id="GO:0004151">
    <property type="term" value="F:dihydroorotase activity"/>
    <property type="evidence" value="ECO:0007669"/>
    <property type="project" value="UniProtKB-UniRule"/>
</dbReference>
<keyword evidence="5 6" id="KW-0665">Pyrimidine biosynthesis</keyword>
<dbReference type="CDD" id="cd01317">
    <property type="entry name" value="DHOase_IIa"/>
    <property type="match status" value="1"/>
</dbReference>
<dbReference type="EMBL" id="QXDL01000124">
    <property type="protein sequence ID" value="RIH82361.1"/>
    <property type="molecule type" value="Genomic_DNA"/>
</dbReference>
<feature type="binding site" evidence="6">
    <location>
        <position position="312"/>
    </location>
    <ligand>
        <name>Zn(2+)</name>
        <dbReference type="ChEBI" id="CHEBI:29105"/>
        <label>1</label>
    </ligand>
</feature>
<dbReference type="AlphaFoldDB" id="A0A399EJM8"/>
<dbReference type="PROSITE" id="PS00483">
    <property type="entry name" value="DIHYDROOROTASE_2"/>
    <property type="match status" value="1"/>
</dbReference>
<comment type="pathway">
    <text evidence="6">Pyrimidine metabolism; UMP biosynthesis via de novo pathway; (S)-dihydroorotate from bicarbonate: step 3/3.</text>
</comment>
<dbReference type="GO" id="GO:0005737">
    <property type="term" value="C:cytoplasm"/>
    <property type="evidence" value="ECO:0007669"/>
    <property type="project" value="TreeGrafter"/>
</dbReference>
<dbReference type="InterPro" id="IPR032466">
    <property type="entry name" value="Metal_Hydrolase"/>
</dbReference>
<keyword evidence="4 6" id="KW-0378">Hydrolase</keyword>
<dbReference type="GO" id="GO:0008270">
    <property type="term" value="F:zinc ion binding"/>
    <property type="evidence" value="ECO:0007669"/>
    <property type="project" value="UniProtKB-UniRule"/>
</dbReference>
<feature type="binding site" evidence="6">
    <location>
        <position position="239"/>
    </location>
    <ligand>
        <name>Zn(2+)</name>
        <dbReference type="ChEBI" id="CHEBI:29105"/>
        <label>2</label>
    </ligand>
</feature>
<feature type="binding site" evidence="6">
    <location>
        <position position="150"/>
    </location>
    <ligand>
        <name>Zn(2+)</name>
        <dbReference type="ChEBI" id="CHEBI:29105"/>
        <label>1</label>
    </ligand>
</feature>
<feature type="binding site" evidence="6">
    <location>
        <position position="60"/>
    </location>
    <ligand>
        <name>Zn(2+)</name>
        <dbReference type="ChEBI" id="CHEBI:29105"/>
        <label>1</label>
    </ligand>
</feature>
<sequence length="438" mass="46833">MKGELLIKNVRLLDSRGEHGKADVLVGEGKILGLEGGDAERVLDAEGLVLTPGLCDPHAHLREPGQEVKEELATGLLAALRGGYTDVVSMPNTTPPVDTPEAVMALVEKARNLGYARLYPAAALTQGQEGKLLTEARLLKEAGAIMLTDDGRTNEDAGVLALGLSYAASWGLVVSVHAEDAGLRRGGVMNEGPLSYRLGLPGNPAAAEAARIARDLEIVRYVMSRREGQQPPTLLHVQHLSTRRGLELIRQAKAEGLPVTTEVGPHHLTLTDAALESLDPVYKVAPPLRTQGDAEALVAGLLEGTIDCVGTDHAPHTPAEKEQDLLRAPFGIANIEVAWPLLYTELVLGRGFPLPTLLERFTDGARRVLGLSPVRLEAGAEASLMLFDPHGERAVNPAEFASKAKFSPWAGWELRGWPVMTLVEGRVAWAHERLGVGA</sequence>
<dbReference type="SUPFAM" id="SSF51338">
    <property type="entry name" value="Composite domain of metallo-dependent hydrolases"/>
    <property type="match status" value="1"/>
</dbReference>
<feature type="binding site" evidence="6">
    <location>
        <position position="150"/>
    </location>
    <ligand>
        <name>Zn(2+)</name>
        <dbReference type="ChEBI" id="CHEBI:29105"/>
        <label>2</label>
    </ligand>
</feature>
<dbReference type="Proteomes" id="UP000265715">
    <property type="component" value="Unassembled WGS sequence"/>
</dbReference>
<dbReference type="UniPathway" id="UPA00070">
    <property type="reaction ID" value="UER00117"/>
</dbReference>
<evidence type="ECO:0000256" key="5">
    <source>
        <dbReference type="ARBA" id="ARBA00022975"/>
    </source>
</evidence>
<comment type="caution">
    <text evidence="8">The sequence shown here is derived from an EMBL/GenBank/DDBJ whole genome shotgun (WGS) entry which is preliminary data.</text>
</comment>
<dbReference type="SUPFAM" id="SSF51556">
    <property type="entry name" value="Metallo-dependent hydrolases"/>
    <property type="match status" value="1"/>
</dbReference>
<dbReference type="PANTHER" id="PTHR43668">
    <property type="entry name" value="ALLANTOINASE"/>
    <property type="match status" value="1"/>
</dbReference>
<feature type="active site" evidence="6">
    <location>
        <position position="312"/>
    </location>
</feature>
<dbReference type="GO" id="GO:0004038">
    <property type="term" value="F:allantoinase activity"/>
    <property type="evidence" value="ECO:0007669"/>
    <property type="project" value="TreeGrafter"/>
</dbReference>
<dbReference type="Gene3D" id="3.20.20.140">
    <property type="entry name" value="Metal-dependent hydrolases"/>
    <property type="match status" value="1"/>
</dbReference>
<organism evidence="8 9">
    <name type="scientific">Calidithermus terrae</name>
    <dbReference type="NCBI Taxonomy" id="1408545"/>
    <lineage>
        <taxon>Bacteria</taxon>
        <taxon>Thermotogati</taxon>
        <taxon>Deinococcota</taxon>
        <taxon>Deinococci</taxon>
        <taxon>Thermales</taxon>
        <taxon>Thermaceae</taxon>
        <taxon>Calidithermus</taxon>
    </lineage>
</organism>
<dbReference type="GO" id="GO:0006145">
    <property type="term" value="P:purine nucleobase catabolic process"/>
    <property type="evidence" value="ECO:0007669"/>
    <property type="project" value="TreeGrafter"/>
</dbReference>
<keyword evidence="9" id="KW-1185">Reference proteome</keyword>
<keyword evidence="3 6" id="KW-0479">Metal-binding</keyword>
<comment type="function">
    <text evidence="1 6">Catalyzes the reversible cyclization of carbamoyl aspartate to dihydroorotate.</text>
</comment>
<dbReference type="HAMAP" id="MF_00220_B">
    <property type="entry name" value="PyrC_classI_B"/>
    <property type="match status" value="1"/>
</dbReference>
<dbReference type="PANTHER" id="PTHR43668:SF2">
    <property type="entry name" value="ALLANTOINASE"/>
    <property type="match status" value="1"/>
</dbReference>
<evidence type="ECO:0000313" key="9">
    <source>
        <dbReference type="Proteomes" id="UP000265715"/>
    </source>
</evidence>
<dbReference type="PROSITE" id="PS00482">
    <property type="entry name" value="DIHYDROOROTASE_1"/>
    <property type="match status" value="1"/>
</dbReference>
<dbReference type="NCBIfam" id="TIGR00857">
    <property type="entry name" value="pyrC_multi"/>
    <property type="match status" value="1"/>
</dbReference>
<evidence type="ECO:0000256" key="2">
    <source>
        <dbReference type="ARBA" id="ARBA00010286"/>
    </source>
</evidence>
<feature type="binding site" evidence="6">
    <location>
        <begin position="60"/>
        <end position="62"/>
    </location>
    <ligand>
        <name>substrate</name>
    </ligand>
</feature>
<name>A0A399EJM8_9DEIN</name>
<dbReference type="Pfam" id="PF12890">
    <property type="entry name" value="DHOase"/>
    <property type="match status" value="1"/>
</dbReference>
<proteinExistence type="inferred from homology"/>
<dbReference type="OrthoDB" id="9765462at2"/>
<dbReference type="InterPro" id="IPR004722">
    <property type="entry name" value="DHOase"/>
</dbReference>
<comment type="caution">
    <text evidence="6">Lacks conserved residue(s) required for the propagation of feature annotation.</text>
</comment>
<evidence type="ECO:0000256" key="1">
    <source>
        <dbReference type="ARBA" id="ARBA00002368"/>
    </source>
</evidence>
<feature type="binding site" evidence="6">
    <location>
        <position position="316"/>
    </location>
    <ligand>
        <name>substrate</name>
    </ligand>
</feature>
<evidence type="ECO:0000256" key="6">
    <source>
        <dbReference type="HAMAP-Rule" id="MF_00220"/>
    </source>
</evidence>
<accession>A0A399EJM8</accession>
<feature type="binding site" evidence="6">
    <location>
        <position position="177"/>
    </location>
    <ligand>
        <name>Zn(2+)</name>
        <dbReference type="ChEBI" id="CHEBI:29105"/>
        <label>2</label>
    </ligand>
</feature>
<comment type="catalytic activity">
    <reaction evidence="6">
        <text>(S)-dihydroorotate + H2O = N-carbamoyl-L-aspartate + H(+)</text>
        <dbReference type="Rhea" id="RHEA:24296"/>
        <dbReference type="ChEBI" id="CHEBI:15377"/>
        <dbReference type="ChEBI" id="CHEBI:15378"/>
        <dbReference type="ChEBI" id="CHEBI:30864"/>
        <dbReference type="ChEBI" id="CHEBI:32814"/>
        <dbReference type="EC" id="3.5.2.3"/>
    </reaction>
</comment>
<dbReference type="RefSeq" id="WP_119315689.1">
    <property type="nucleotide sequence ID" value="NZ_QXDL01000124.1"/>
</dbReference>
<dbReference type="EC" id="3.5.2.3" evidence="6"/>
<dbReference type="InterPro" id="IPR002195">
    <property type="entry name" value="Dihydroorotase_CS"/>
</dbReference>
<feature type="domain" description="Dihydroorotase catalytic" evidence="7">
    <location>
        <begin position="48"/>
        <end position="216"/>
    </location>
</feature>
<feature type="binding site" evidence="6">
    <location>
        <position position="58"/>
    </location>
    <ligand>
        <name>Zn(2+)</name>
        <dbReference type="ChEBI" id="CHEBI:29105"/>
        <label>1</label>
    </ligand>
</feature>
<dbReference type="GO" id="GO:0044205">
    <property type="term" value="P:'de novo' UMP biosynthetic process"/>
    <property type="evidence" value="ECO:0007669"/>
    <property type="project" value="UniProtKB-UniRule"/>
</dbReference>
<evidence type="ECO:0000256" key="4">
    <source>
        <dbReference type="ARBA" id="ARBA00022801"/>
    </source>
</evidence>
<dbReference type="NCBIfam" id="NF006841">
    <property type="entry name" value="PRK09357.2-2"/>
    <property type="match status" value="1"/>
</dbReference>
<dbReference type="Gene3D" id="2.30.40.10">
    <property type="entry name" value="Urease, subunit C, domain 1"/>
    <property type="match status" value="1"/>
</dbReference>
<comment type="similarity">
    <text evidence="2 6">Belongs to the metallo-dependent hydrolases superfamily. DHOase family. Class I DHOase subfamily.</text>
</comment>
<keyword evidence="6" id="KW-0862">Zinc</keyword>
<dbReference type="InterPro" id="IPR024403">
    <property type="entry name" value="DHOase_cat"/>
</dbReference>
<dbReference type="InterPro" id="IPR050138">
    <property type="entry name" value="DHOase/Allantoinase_Hydrolase"/>
</dbReference>
<evidence type="ECO:0000313" key="8">
    <source>
        <dbReference type="EMBL" id="RIH82361.1"/>
    </source>
</evidence>
<comment type="cofactor">
    <cofactor evidence="6">
        <name>Zn(2+)</name>
        <dbReference type="ChEBI" id="CHEBI:29105"/>
    </cofactor>
    <text evidence="6">Binds 2 Zn(2+) ions per subunit.</text>
</comment>
<gene>
    <name evidence="6 8" type="primary">pyrC</name>
    <name evidence="8" type="ORF">Mterra_02697</name>
</gene>
<feature type="binding site" evidence="6">
    <location>
        <position position="92"/>
    </location>
    <ligand>
        <name>substrate</name>
    </ligand>
</feature>